<proteinExistence type="predicted"/>
<dbReference type="RefSeq" id="WP_165121174.1">
    <property type="nucleotide sequence ID" value="NZ_JAAKZG010000019.1"/>
</dbReference>
<organism evidence="6 7">
    <name type="scientific">Mesorhizobium zhangyense</name>
    <dbReference type="NCBI Taxonomy" id="1776730"/>
    <lineage>
        <taxon>Bacteria</taxon>
        <taxon>Pseudomonadati</taxon>
        <taxon>Pseudomonadota</taxon>
        <taxon>Alphaproteobacteria</taxon>
        <taxon>Hyphomicrobiales</taxon>
        <taxon>Phyllobacteriaceae</taxon>
        <taxon>Mesorhizobium</taxon>
    </lineage>
</organism>
<dbReference type="Pfam" id="PF00296">
    <property type="entry name" value="Bac_luciferase"/>
    <property type="match status" value="1"/>
</dbReference>
<dbReference type="CDD" id="cd01094">
    <property type="entry name" value="Alkanesulfonate_monoxygenase"/>
    <property type="match status" value="1"/>
</dbReference>
<dbReference type="InterPro" id="IPR050172">
    <property type="entry name" value="SsuD_RutA_monooxygenase"/>
</dbReference>
<dbReference type="Proteomes" id="UP000481252">
    <property type="component" value="Unassembled WGS sequence"/>
</dbReference>
<evidence type="ECO:0000256" key="2">
    <source>
        <dbReference type="ARBA" id="ARBA00022643"/>
    </source>
</evidence>
<keyword evidence="1" id="KW-0285">Flavoprotein</keyword>
<protein>
    <submittedName>
        <fullName evidence="6">LLM class flavin-dependent oxidoreductase</fullName>
    </submittedName>
</protein>
<keyword evidence="7" id="KW-1185">Reference proteome</keyword>
<dbReference type="EMBL" id="JAAKZG010000019">
    <property type="protein sequence ID" value="NGN44800.1"/>
    <property type="molecule type" value="Genomic_DNA"/>
</dbReference>
<evidence type="ECO:0000256" key="4">
    <source>
        <dbReference type="ARBA" id="ARBA00023033"/>
    </source>
</evidence>
<dbReference type="SUPFAM" id="SSF51679">
    <property type="entry name" value="Bacterial luciferase-like"/>
    <property type="match status" value="1"/>
</dbReference>
<evidence type="ECO:0000256" key="3">
    <source>
        <dbReference type="ARBA" id="ARBA00023002"/>
    </source>
</evidence>
<keyword evidence="4" id="KW-0503">Monooxygenase</keyword>
<keyword evidence="2" id="KW-0288">FMN</keyword>
<dbReference type="PANTHER" id="PTHR42847">
    <property type="entry name" value="ALKANESULFONATE MONOOXYGENASE"/>
    <property type="match status" value="1"/>
</dbReference>
<dbReference type="AlphaFoldDB" id="A0A7C9RB84"/>
<dbReference type="InterPro" id="IPR011251">
    <property type="entry name" value="Luciferase-like_dom"/>
</dbReference>
<evidence type="ECO:0000259" key="5">
    <source>
        <dbReference type="Pfam" id="PF00296"/>
    </source>
</evidence>
<evidence type="ECO:0000313" key="7">
    <source>
        <dbReference type="Proteomes" id="UP000481252"/>
    </source>
</evidence>
<evidence type="ECO:0000313" key="6">
    <source>
        <dbReference type="EMBL" id="NGN44800.1"/>
    </source>
</evidence>
<feature type="domain" description="Luciferase-like" evidence="5">
    <location>
        <begin position="11"/>
        <end position="329"/>
    </location>
</feature>
<gene>
    <name evidence="6" type="ORF">G6N74_27460</name>
</gene>
<sequence length="371" mass="40587">MPVEFIGYIGNHNASETIARSGPVIDRSHIAAAAAIHENGGFDRVLLAFHSTSPESILVSQHVASLTRRLKLMIAHRPGFTAPTLAARQLATLDHLTDGRIAVHIITGGNDQELAQDGDRLTKDERYARTNEYLDIVRKEWTSEKPFDYDGKYYQVAGAFSEVRPQGPEGVPIYFGGSSDAAIAVAGRHADIYAFWGETQAQAADTINRIRAAAKPYGRSPRFSLSLRPILAETEEAAWAKAERILARAKALRAGERLINVNVRDGSQRPANEGSRRLLDAAAQGSRLDKRLWTEIAALTGASGNSTSLVGTPDQVAEALLDYYDLGVTTFLIRGFDPLEDAFQYGRDLIPRVRQLVAERDNAVPRVEAAE</sequence>
<name>A0A7C9RB84_9HYPH</name>
<dbReference type="Gene3D" id="3.20.20.30">
    <property type="entry name" value="Luciferase-like domain"/>
    <property type="match status" value="1"/>
</dbReference>
<dbReference type="PANTHER" id="PTHR42847:SF9">
    <property type="entry name" value="BLL6451 PROTEIN"/>
    <property type="match status" value="1"/>
</dbReference>
<comment type="caution">
    <text evidence="6">The sequence shown here is derived from an EMBL/GenBank/DDBJ whole genome shotgun (WGS) entry which is preliminary data.</text>
</comment>
<dbReference type="GO" id="GO:0008726">
    <property type="term" value="F:alkanesulfonate monooxygenase activity"/>
    <property type="evidence" value="ECO:0007669"/>
    <property type="project" value="TreeGrafter"/>
</dbReference>
<accession>A0A7C9RB84</accession>
<dbReference type="GO" id="GO:0046306">
    <property type="term" value="P:alkanesulfonate catabolic process"/>
    <property type="evidence" value="ECO:0007669"/>
    <property type="project" value="TreeGrafter"/>
</dbReference>
<reference evidence="6 7" key="1">
    <citation type="submission" date="2020-02" db="EMBL/GenBank/DDBJ databases">
        <title>Genome sequence of the type strain CGMCC 1.15528 of Mesorhizobium zhangyense.</title>
        <authorList>
            <person name="Gao J."/>
            <person name="Sun J."/>
        </authorList>
    </citation>
    <scope>NUCLEOTIDE SEQUENCE [LARGE SCALE GENOMIC DNA]</scope>
    <source>
        <strain evidence="6 7">CGMCC 1.15528</strain>
    </source>
</reference>
<dbReference type="InterPro" id="IPR036661">
    <property type="entry name" value="Luciferase-like_sf"/>
</dbReference>
<keyword evidence="3" id="KW-0560">Oxidoreductase</keyword>
<evidence type="ECO:0000256" key="1">
    <source>
        <dbReference type="ARBA" id="ARBA00022630"/>
    </source>
</evidence>